<name>A0ABT3RJH2_9BACT</name>
<feature type="transmembrane region" description="Helical" evidence="1">
    <location>
        <begin position="87"/>
        <end position="107"/>
    </location>
</feature>
<comment type="caution">
    <text evidence="3">The sequence shown here is derived from an EMBL/GenBank/DDBJ whole genome shotgun (WGS) entry which is preliminary data.</text>
</comment>
<reference evidence="3 4" key="1">
    <citation type="submission" date="2022-11" db="EMBL/GenBank/DDBJ databases">
        <title>The characterization of three novel Bacteroidetes species and genomic analysis of their roles in tidal elemental geochemical cycles.</title>
        <authorList>
            <person name="Ma K.-J."/>
        </authorList>
    </citation>
    <scope>NUCLEOTIDE SEQUENCE [LARGE SCALE GENOMIC DNA]</scope>
    <source>
        <strain evidence="3 4">M82</strain>
    </source>
</reference>
<keyword evidence="1" id="KW-0472">Membrane</keyword>
<feature type="transmembrane region" description="Helical" evidence="1">
    <location>
        <begin position="146"/>
        <end position="166"/>
    </location>
</feature>
<dbReference type="InterPro" id="IPR003675">
    <property type="entry name" value="Rce1/LyrA-like_dom"/>
</dbReference>
<evidence type="ECO:0000256" key="1">
    <source>
        <dbReference type="SAM" id="Phobius"/>
    </source>
</evidence>
<feature type="transmembrane region" description="Helical" evidence="1">
    <location>
        <begin position="178"/>
        <end position="199"/>
    </location>
</feature>
<dbReference type="RefSeq" id="WP_266053883.1">
    <property type="nucleotide sequence ID" value="NZ_JAPFQO010000012.1"/>
</dbReference>
<keyword evidence="1" id="KW-0812">Transmembrane</keyword>
<dbReference type="Pfam" id="PF02517">
    <property type="entry name" value="Rce1-like"/>
    <property type="match status" value="1"/>
</dbReference>
<sequence length="257" mass="28977">MKTPTFYTKVPPYVAPPALPDTLRQLWEFALRPKVVPREQNIVETKLPLIFQITFIEMAIQTALLVGLAFLYDTLGFEYLITTSKDTLASAFPFFPLLVTVVLLAPLTEEIIFRLPLVYSRGFLFVAVFALLLNFGPLVMQTLEASMVYFAGGALLLLALAVWPFISRRLQAIVYLFWKRHFGFVFYTSAGLFALLHLLNYQETGLPLALLLLLVLPKFVGGIFLGYTRLRLGVGWSVALHMFNNLVALMLLYGMMG</sequence>
<keyword evidence="1" id="KW-1133">Transmembrane helix</keyword>
<evidence type="ECO:0000313" key="4">
    <source>
        <dbReference type="Proteomes" id="UP001207228"/>
    </source>
</evidence>
<feature type="transmembrane region" description="Helical" evidence="1">
    <location>
        <begin position="119"/>
        <end position="140"/>
    </location>
</feature>
<proteinExistence type="predicted"/>
<dbReference type="EMBL" id="JAPFQO010000012">
    <property type="protein sequence ID" value="MCX2741648.1"/>
    <property type="molecule type" value="Genomic_DNA"/>
</dbReference>
<feature type="transmembrane region" description="Helical" evidence="1">
    <location>
        <begin position="205"/>
        <end position="227"/>
    </location>
</feature>
<gene>
    <name evidence="3" type="ORF">OO017_16940</name>
</gene>
<feature type="transmembrane region" description="Helical" evidence="1">
    <location>
        <begin position="234"/>
        <end position="256"/>
    </location>
</feature>
<accession>A0ABT3RJH2</accession>
<dbReference type="Proteomes" id="UP001207228">
    <property type="component" value="Unassembled WGS sequence"/>
</dbReference>
<protein>
    <recommendedName>
        <fullName evidence="2">CAAX prenyl protease 2/Lysostaphin resistance protein A-like domain-containing protein</fullName>
    </recommendedName>
</protein>
<organism evidence="3 4">
    <name type="scientific">Pontibacter anaerobius</name>
    <dbReference type="NCBI Taxonomy" id="2993940"/>
    <lineage>
        <taxon>Bacteria</taxon>
        <taxon>Pseudomonadati</taxon>
        <taxon>Bacteroidota</taxon>
        <taxon>Cytophagia</taxon>
        <taxon>Cytophagales</taxon>
        <taxon>Hymenobacteraceae</taxon>
        <taxon>Pontibacter</taxon>
    </lineage>
</organism>
<evidence type="ECO:0000313" key="3">
    <source>
        <dbReference type="EMBL" id="MCX2741648.1"/>
    </source>
</evidence>
<keyword evidence="4" id="KW-1185">Reference proteome</keyword>
<evidence type="ECO:0000259" key="2">
    <source>
        <dbReference type="Pfam" id="PF02517"/>
    </source>
</evidence>
<feature type="transmembrane region" description="Helical" evidence="1">
    <location>
        <begin position="49"/>
        <end position="72"/>
    </location>
</feature>
<feature type="domain" description="CAAX prenyl protease 2/Lysostaphin resistance protein A-like" evidence="2">
    <location>
        <begin position="94"/>
        <end position="247"/>
    </location>
</feature>